<dbReference type="InterPro" id="IPR011006">
    <property type="entry name" value="CheY-like_superfamily"/>
</dbReference>
<evidence type="ECO:0000313" key="4">
    <source>
        <dbReference type="Proteomes" id="UP000739538"/>
    </source>
</evidence>
<dbReference type="GO" id="GO:0000160">
    <property type="term" value="P:phosphorelay signal transduction system"/>
    <property type="evidence" value="ECO:0007669"/>
    <property type="project" value="InterPro"/>
</dbReference>
<dbReference type="AlphaFoldDB" id="A0A956SCI7"/>
<reference evidence="3" key="1">
    <citation type="submission" date="2020-04" db="EMBL/GenBank/DDBJ databases">
        <authorList>
            <person name="Zhang T."/>
        </authorList>
    </citation>
    <scope>NUCLEOTIDE SEQUENCE</scope>
    <source>
        <strain evidence="3">HKST-UBA02</strain>
    </source>
</reference>
<reference evidence="3" key="2">
    <citation type="journal article" date="2021" name="Microbiome">
        <title>Successional dynamics and alternative stable states in a saline activated sludge microbial community over 9 years.</title>
        <authorList>
            <person name="Wang Y."/>
            <person name="Ye J."/>
            <person name="Ju F."/>
            <person name="Liu L."/>
            <person name="Boyd J.A."/>
            <person name="Deng Y."/>
            <person name="Parks D.H."/>
            <person name="Jiang X."/>
            <person name="Yin X."/>
            <person name="Woodcroft B.J."/>
            <person name="Tyson G.W."/>
            <person name="Hugenholtz P."/>
            <person name="Polz M.F."/>
            <person name="Zhang T."/>
        </authorList>
    </citation>
    <scope>NUCLEOTIDE SEQUENCE</scope>
    <source>
        <strain evidence="3">HKST-UBA02</strain>
    </source>
</reference>
<comment type="caution">
    <text evidence="3">The sequence shown here is derived from an EMBL/GenBank/DDBJ whole genome shotgun (WGS) entry which is preliminary data.</text>
</comment>
<feature type="domain" description="Response regulatory" evidence="2">
    <location>
        <begin position="3"/>
        <end position="121"/>
    </location>
</feature>
<organism evidence="3 4">
    <name type="scientific">Eiseniibacteriota bacterium</name>
    <dbReference type="NCBI Taxonomy" id="2212470"/>
    <lineage>
        <taxon>Bacteria</taxon>
        <taxon>Candidatus Eiseniibacteriota</taxon>
    </lineage>
</organism>
<proteinExistence type="predicted"/>
<dbReference type="SUPFAM" id="SSF52172">
    <property type="entry name" value="CheY-like"/>
    <property type="match status" value="1"/>
</dbReference>
<evidence type="ECO:0000256" key="1">
    <source>
        <dbReference type="PROSITE-ProRule" id="PRU00169"/>
    </source>
</evidence>
<gene>
    <name evidence="3" type="ORF">KDA27_01550</name>
</gene>
<dbReference type="Proteomes" id="UP000739538">
    <property type="component" value="Unassembled WGS sequence"/>
</dbReference>
<protein>
    <recommendedName>
        <fullName evidence="2">Response regulatory domain-containing protein</fullName>
    </recommendedName>
</protein>
<sequence>MNSFLVVTDSASIAEESRELLEELLGHVVVEVVHEDGRLALSRLERRAYDLVLLPLELRKMEALTLLRAVGPEVASRIALLTPDTLDGFRTAWEGMRLGARDLVPTKGQPPQRLKGHHDLRLRQIAWHLSHPGSLAPLSLPSVDEFDLEGPVVLVPETRHLVAVAEWIVGLPRTVPVVLRAPEGARLRRVLGEELTRWIPWPTRSLKHGDRLAPGHVHLFAEPEAIELNGDRERCIARVVPNVGAPGSWSARRDLLSHVAGSTVPFTLWTGDPLEPEEEELALAGGFAHVVCDRDSTGRWQENAA</sequence>
<dbReference type="PROSITE" id="PS50110">
    <property type="entry name" value="RESPONSE_REGULATORY"/>
    <property type="match status" value="1"/>
</dbReference>
<evidence type="ECO:0000313" key="3">
    <source>
        <dbReference type="EMBL" id="MCA9754459.1"/>
    </source>
</evidence>
<evidence type="ECO:0000259" key="2">
    <source>
        <dbReference type="PROSITE" id="PS50110"/>
    </source>
</evidence>
<dbReference type="Gene3D" id="3.40.50.2300">
    <property type="match status" value="1"/>
</dbReference>
<name>A0A956SCI7_UNCEI</name>
<comment type="caution">
    <text evidence="1">Lacks conserved residue(s) required for the propagation of feature annotation.</text>
</comment>
<dbReference type="EMBL" id="JAGQHS010000004">
    <property type="protein sequence ID" value="MCA9754459.1"/>
    <property type="molecule type" value="Genomic_DNA"/>
</dbReference>
<dbReference type="InterPro" id="IPR001789">
    <property type="entry name" value="Sig_transdc_resp-reg_receiver"/>
</dbReference>
<accession>A0A956SCI7</accession>